<protein>
    <submittedName>
        <fullName evidence="1">Uncharacterized protein</fullName>
    </submittedName>
</protein>
<evidence type="ECO:0000313" key="2">
    <source>
        <dbReference type="Proteomes" id="UP001149079"/>
    </source>
</evidence>
<proteinExistence type="predicted"/>
<keyword evidence="2" id="KW-1185">Reference proteome</keyword>
<accession>A0A9W9GVP1</accession>
<sequence>MTRFVPSQRPKPGDTAVQTEINADLIGLNEEDTKVAGNLQKQTASMLDLKNRNETASLLLSEEIKYYDKLIYLHQSTPTDNETSWDLLRSRQDNILNLMEARKQNRQALGQFEQYTAKMAIKLEEQTKAIADLKCQKGQLASHLQEMTKIELSREKREVKMTETIFNDAGTMLSELDYQQDLIDGLKPDEVAYLQPNHDNLVDMARAIKQWTREDGDSGIVFNFEDDISCFKQLYEDLLSRFSKQSSELKMQSFKVRSQQRKIDEQNETISKLEAHNARIAGDLEEQTLKLTSILDGEDDYTCNASRIDERCTELFGEQEKALKFEIDQLNHRLRPLEGHVFNSRQKTFCNYLRVNGSISAAEANIMLDSLSRISYNMNMAEIDARMFGDRLSGLGRDYIPDFVRIYGVLPWEFLNSSIMKHPFIARVFNAVGAIRLENRELTDMTRDNFARVLKLLEGEQYGQAIMHCKGMTVEAKPMRLE</sequence>
<organism evidence="1 2">
    <name type="scientific">Penicillium bovifimosum</name>
    <dbReference type="NCBI Taxonomy" id="126998"/>
    <lineage>
        <taxon>Eukaryota</taxon>
        <taxon>Fungi</taxon>
        <taxon>Dikarya</taxon>
        <taxon>Ascomycota</taxon>
        <taxon>Pezizomycotina</taxon>
        <taxon>Eurotiomycetes</taxon>
        <taxon>Eurotiomycetidae</taxon>
        <taxon>Eurotiales</taxon>
        <taxon>Aspergillaceae</taxon>
        <taxon>Penicillium</taxon>
    </lineage>
</organism>
<reference evidence="1" key="1">
    <citation type="submission" date="2022-11" db="EMBL/GenBank/DDBJ databases">
        <authorList>
            <person name="Petersen C."/>
        </authorList>
    </citation>
    <scope>NUCLEOTIDE SEQUENCE</scope>
    <source>
        <strain evidence="1">IBT 22155</strain>
    </source>
</reference>
<dbReference type="GeneID" id="81406751"/>
<reference evidence="1" key="2">
    <citation type="journal article" date="2023" name="IMA Fungus">
        <title>Comparative genomic study of the Penicillium genus elucidates a diverse pangenome and 15 lateral gene transfer events.</title>
        <authorList>
            <person name="Petersen C."/>
            <person name="Sorensen T."/>
            <person name="Nielsen M.R."/>
            <person name="Sondergaard T.E."/>
            <person name="Sorensen J.L."/>
            <person name="Fitzpatrick D.A."/>
            <person name="Frisvad J.C."/>
            <person name="Nielsen K.L."/>
        </authorList>
    </citation>
    <scope>NUCLEOTIDE SEQUENCE</scope>
    <source>
        <strain evidence="1">IBT 22155</strain>
    </source>
</reference>
<evidence type="ECO:0000313" key="1">
    <source>
        <dbReference type="EMBL" id="KAJ5130798.1"/>
    </source>
</evidence>
<dbReference type="RefSeq" id="XP_056521177.1">
    <property type="nucleotide sequence ID" value="XM_056667581.1"/>
</dbReference>
<name>A0A9W9GVP1_9EURO</name>
<gene>
    <name evidence="1" type="ORF">N7515_006837</name>
</gene>
<dbReference type="EMBL" id="JAPQKL010000005">
    <property type="protein sequence ID" value="KAJ5130798.1"/>
    <property type="molecule type" value="Genomic_DNA"/>
</dbReference>
<dbReference type="AlphaFoldDB" id="A0A9W9GVP1"/>
<dbReference type="Proteomes" id="UP001149079">
    <property type="component" value="Unassembled WGS sequence"/>
</dbReference>
<comment type="caution">
    <text evidence="1">The sequence shown here is derived from an EMBL/GenBank/DDBJ whole genome shotgun (WGS) entry which is preliminary data.</text>
</comment>
<dbReference type="OrthoDB" id="4326278at2759"/>